<dbReference type="eggNOG" id="COG4762">
    <property type="taxonomic scope" value="Bacteria"/>
</dbReference>
<dbReference type="PANTHER" id="PTHR34202:SF1">
    <property type="entry name" value="UPF0548 PROTEIN"/>
    <property type="match status" value="1"/>
</dbReference>
<comment type="caution">
    <text evidence="2">The sequence shown here is derived from an EMBL/GenBank/DDBJ whole genome shotgun (WGS) entry which is preliminary data.</text>
</comment>
<dbReference type="AlphaFoldDB" id="F1YH37"/>
<evidence type="ECO:0000313" key="3">
    <source>
        <dbReference type="Proteomes" id="UP000035065"/>
    </source>
</evidence>
<feature type="domain" description="DUF1990" evidence="1">
    <location>
        <begin position="28"/>
        <end position="179"/>
    </location>
</feature>
<dbReference type="EMBL" id="AEUD01000004">
    <property type="protein sequence ID" value="EGD55952.1"/>
    <property type="molecule type" value="Genomic_DNA"/>
</dbReference>
<dbReference type="InterPro" id="IPR018960">
    <property type="entry name" value="DUF1990"/>
</dbReference>
<sequence>MPEAGVKTERFARLSESTAAALASTSPTYDDIGASLVGSVPTGFHRVRRSALLDIPFDDARGCLFAWQVQLRSGVRVRATAPTAMLGSIAEVSVGVGPFRLGGPVRVIAVVDEPDVACFAYGTLPGHPESGEECFRVTATDGRVQFTIDGFSRPRSSLARLGAPAATIVQRLITDRYVRSLKSPA</sequence>
<gene>
    <name evidence="2" type="ORF">SCNU_06920</name>
</gene>
<reference evidence="2 3" key="1">
    <citation type="journal article" date="2011" name="J. Bacteriol.">
        <title>Draft Genome Sequence of Gordonia neofelifaecis NRRL B-59395, a Cholesterol-Degrading Actinomycete.</title>
        <authorList>
            <person name="Ge F."/>
            <person name="Li W."/>
            <person name="Chen G."/>
            <person name="Liu Y."/>
            <person name="Zhang G."/>
            <person name="Yong B."/>
            <person name="Wang Q."/>
            <person name="Wang N."/>
            <person name="Huang Z."/>
            <person name="Li W."/>
            <person name="Wang J."/>
            <person name="Wu C."/>
            <person name="Xie Q."/>
            <person name="Liu G."/>
        </authorList>
    </citation>
    <scope>NUCLEOTIDE SEQUENCE [LARGE SCALE GENOMIC DNA]</scope>
    <source>
        <strain evidence="2 3">NRRL B-59395</strain>
    </source>
</reference>
<dbReference type="Pfam" id="PF09348">
    <property type="entry name" value="DUF1990"/>
    <property type="match status" value="1"/>
</dbReference>
<organism evidence="2 3">
    <name type="scientific">Gordonia neofelifaecis NRRL B-59395</name>
    <dbReference type="NCBI Taxonomy" id="644548"/>
    <lineage>
        <taxon>Bacteria</taxon>
        <taxon>Bacillati</taxon>
        <taxon>Actinomycetota</taxon>
        <taxon>Actinomycetes</taxon>
        <taxon>Mycobacteriales</taxon>
        <taxon>Gordoniaceae</taxon>
        <taxon>Gordonia</taxon>
    </lineage>
</organism>
<dbReference type="Proteomes" id="UP000035065">
    <property type="component" value="Unassembled WGS sequence"/>
</dbReference>
<dbReference type="PIRSF" id="PIRSF010260">
    <property type="entry name" value="UCP010260"/>
    <property type="match status" value="1"/>
</dbReference>
<dbReference type="STRING" id="644548.SCNU_06920"/>
<accession>F1YH37</accession>
<protein>
    <recommendedName>
        <fullName evidence="1">DUF1990 domain-containing protein</fullName>
    </recommendedName>
</protein>
<name>F1YH37_9ACTN</name>
<keyword evidence="3" id="KW-1185">Reference proteome</keyword>
<dbReference type="InterPro" id="IPR014457">
    <property type="entry name" value="UCP010260"/>
</dbReference>
<dbReference type="PANTHER" id="PTHR34202">
    <property type="entry name" value="UPF0548 PROTEIN"/>
    <property type="match status" value="1"/>
</dbReference>
<proteinExistence type="predicted"/>
<evidence type="ECO:0000313" key="2">
    <source>
        <dbReference type="EMBL" id="EGD55952.1"/>
    </source>
</evidence>
<evidence type="ECO:0000259" key="1">
    <source>
        <dbReference type="Pfam" id="PF09348"/>
    </source>
</evidence>